<dbReference type="Proteomes" id="UP000198670">
    <property type="component" value="Unassembled WGS sequence"/>
</dbReference>
<dbReference type="STRING" id="1477437.SAMN05444682_101477"/>
<protein>
    <recommendedName>
        <fullName evidence="4">PEGA domain-containing protein</fullName>
    </recommendedName>
</protein>
<evidence type="ECO:0000256" key="1">
    <source>
        <dbReference type="SAM" id="SignalP"/>
    </source>
</evidence>
<evidence type="ECO:0000313" key="2">
    <source>
        <dbReference type="EMBL" id="SFH86383.1"/>
    </source>
</evidence>
<organism evidence="2 3">
    <name type="scientific">Parapedobacter indicus</name>
    <dbReference type="NCBI Taxonomy" id="1477437"/>
    <lineage>
        <taxon>Bacteria</taxon>
        <taxon>Pseudomonadati</taxon>
        <taxon>Bacteroidota</taxon>
        <taxon>Sphingobacteriia</taxon>
        <taxon>Sphingobacteriales</taxon>
        <taxon>Sphingobacteriaceae</taxon>
        <taxon>Parapedobacter</taxon>
    </lineage>
</organism>
<sequence>MKTRRPVSCIFFLLLAFALFALPTYAQKAKNRTITINTESGASLYVDGSQVTAPAKIKIPKYATVNVKVEKVGFVTEIRDYENNGINVIPKTDFIQLNKDEAYENSFVTNLANQDIDIRPSRNAEESWILLNRIVTGTFDVIAIMDKTTGYMATAWSAKSFNSGVVRTRLIVKTNNTEPLEYKAKLVSEIAPPGTSVNADESFRKWDRVLRTYENVIPDLQSRLSVN</sequence>
<accession>A0A1I3DIB9</accession>
<name>A0A1I3DIB9_9SPHI</name>
<keyword evidence="3" id="KW-1185">Reference proteome</keyword>
<feature type="chain" id="PRO_5011441455" description="PEGA domain-containing protein" evidence="1">
    <location>
        <begin position="29"/>
        <end position="227"/>
    </location>
</feature>
<evidence type="ECO:0000313" key="3">
    <source>
        <dbReference type="Proteomes" id="UP000198670"/>
    </source>
</evidence>
<evidence type="ECO:0008006" key="4">
    <source>
        <dbReference type="Google" id="ProtNLM"/>
    </source>
</evidence>
<dbReference type="OrthoDB" id="1121354at2"/>
<dbReference type="RefSeq" id="WP_090623692.1">
    <property type="nucleotide sequence ID" value="NZ_FOQO01000001.1"/>
</dbReference>
<dbReference type="AlphaFoldDB" id="A0A1I3DIB9"/>
<reference evidence="2 3" key="1">
    <citation type="submission" date="2016-10" db="EMBL/GenBank/DDBJ databases">
        <authorList>
            <person name="de Groot N.N."/>
        </authorList>
    </citation>
    <scope>NUCLEOTIDE SEQUENCE [LARGE SCALE GENOMIC DNA]</scope>
    <source>
        <strain evidence="2 3">RK1</strain>
    </source>
</reference>
<proteinExistence type="predicted"/>
<feature type="signal peptide" evidence="1">
    <location>
        <begin position="1"/>
        <end position="28"/>
    </location>
</feature>
<gene>
    <name evidence="2" type="ORF">SAMN05444682_101477</name>
</gene>
<keyword evidence="1" id="KW-0732">Signal</keyword>
<dbReference type="EMBL" id="FOQO01000001">
    <property type="protein sequence ID" value="SFH86383.1"/>
    <property type="molecule type" value="Genomic_DNA"/>
</dbReference>